<dbReference type="EMBL" id="PKPP01012256">
    <property type="protein sequence ID" value="PWA42675.1"/>
    <property type="molecule type" value="Genomic_DNA"/>
</dbReference>
<gene>
    <name evidence="1" type="ORF">CTI12_AA538660</name>
</gene>
<organism evidence="1 2">
    <name type="scientific">Artemisia annua</name>
    <name type="common">Sweet wormwood</name>
    <dbReference type="NCBI Taxonomy" id="35608"/>
    <lineage>
        <taxon>Eukaryota</taxon>
        <taxon>Viridiplantae</taxon>
        <taxon>Streptophyta</taxon>
        <taxon>Embryophyta</taxon>
        <taxon>Tracheophyta</taxon>
        <taxon>Spermatophyta</taxon>
        <taxon>Magnoliopsida</taxon>
        <taxon>eudicotyledons</taxon>
        <taxon>Gunneridae</taxon>
        <taxon>Pentapetalae</taxon>
        <taxon>asterids</taxon>
        <taxon>campanulids</taxon>
        <taxon>Asterales</taxon>
        <taxon>Asteraceae</taxon>
        <taxon>Asteroideae</taxon>
        <taxon>Anthemideae</taxon>
        <taxon>Artemisiinae</taxon>
        <taxon>Artemisia</taxon>
    </lineage>
</organism>
<proteinExistence type="predicted"/>
<dbReference type="AlphaFoldDB" id="A0A2U1L109"/>
<keyword evidence="1" id="KW-0548">Nucleotidyltransferase</keyword>
<comment type="caution">
    <text evidence="1">The sequence shown here is derived from an EMBL/GenBank/DDBJ whole genome shotgun (WGS) entry which is preliminary data.</text>
</comment>
<evidence type="ECO:0000313" key="2">
    <source>
        <dbReference type="Proteomes" id="UP000245207"/>
    </source>
</evidence>
<protein>
    <submittedName>
        <fullName evidence="1">Reverse transcriptase domain, Reverse transcriptase zinc-binding domain protein</fullName>
    </submittedName>
</protein>
<keyword evidence="1" id="KW-0808">Transferase</keyword>
<dbReference type="Proteomes" id="UP000245207">
    <property type="component" value="Unassembled WGS sequence"/>
</dbReference>
<dbReference type="OrthoDB" id="1935089at2759"/>
<dbReference type="GO" id="GO:0003964">
    <property type="term" value="F:RNA-directed DNA polymerase activity"/>
    <property type="evidence" value="ECO:0007669"/>
    <property type="project" value="UniProtKB-KW"/>
</dbReference>
<name>A0A2U1L109_ARTAN</name>
<keyword evidence="1" id="KW-0695">RNA-directed DNA polymerase</keyword>
<keyword evidence="2" id="KW-1185">Reference proteome</keyword>
<accession>A0A2U1L109</accession>
<evidence type="ECO:0000313" key="1">
    <source>
        <dbReference type="EMBL" id="PWA42675.1"/>
    </source>
</evidence>
<sequence length="129" mass="15157">MKQMGSSYFLSYMIPDHSPCELTLPKEMIKCKRAFRFSNFTAHKDEFIQIVKEEWEKEVNGCRVEDCRGKLKKAGVIQKKDTHNEVLKEISCKVLTDSYEAMKDEERLLHQKAKVDWLNEGDMNTVFFS</sequence>
<reference evidence="1 2" key="1">
    <citation type="journal article" date="2018" name="Mol. Plant">
        <title>The genome of Artemisia annua provides insight into the evolution of Asteraceae family and artemisinin biosynthesis.</title>
        <authorList>
            <person name="Shen Q."/>
            <person name="Zhang L."/>
            <person name="Liao Z."/>
            <person name="Wang S."/>
            <person name="Yan T."/>
            <person name="Shi P."/>
            <person name="Liu M."/>
            <person name="Fu X."/>
            <person name="Pan Q."/>
            <person name="Wang Y."/>
            <person name="Lv Z."/>
            <person name="Lu X."/>
            <person name="Zhang F."/>
            <person name="Jiang W."/>
            <person name="Ma Y."/>
            <person name="Chen M."/>
            <person name="Hao X."/>
            <person name="Li L."/>
            <person name="Tang Y."/>
            <person name="Lv G."/>
            <person name="Zhou Y."/>
            <person name="Sun X."/>
            <person name="Brodelius P.E."/>
            <person name="Rose J.K.C."/>
            <person name="Tang K."/>
        </authorList>
    </citation>
    <scope>NUCLEOTIDE SEQUENCE [LARGE SCALE GENOMIC DNA]</scope>
    <source>
        <strain evidence="2">cv. Huhao1</strain>
        <tissue evidence="1">Leaf</tissue>
    </source>
</reference>